<dbReference type="InterPro" id="IPR029060">
    <property type="entry name" value="PIN-like_dom_sf"/>
</dbReference>
<sequence length="132" mass="14428">MKALLDTHILLWWHGDRGRLSLDQVEVIAAAGPATPLQVSDISLWEVATLYSLGRIRLTIPLREWLEKAVAPPLVRRHGISPATAAELASLPDSFHRDPADRILVATARITGATLLTQDRRILDAGLVDTLG</sequence>
<organism evidence="2">
    <name type="scientific">Boseongicola sp. SB0664_bin_43</name>
    <dbReference type="NCBI Taxonomy" id="2604844"/>
    <lineage>
        <taxon>Bacteria</taxon>
        <taxon>Pseudomonadati</taxon>
        <taxon>Pseudomonadota</taxon>
        <taxon>Alphaproteobacteria</taxon>
        <taxon>Rhodobacterales</taxon>
        <taxon>Paracoccaceae</taxon>
        <taxon>Boseongicola</taxon>
    </lineage>
</organism>
<proteinExistence type="predicted"/>
<dbReference type="PANTHER" id="PTHR36173">
    <property type="entry name" value="RIBONUCLEASE VAPC16-RELATED"/>
    <property type="match status" value="1"/>
</dbReference>
<dbReference type="AlphaFoldDB" id="A0A6B0XZ66"/>
<dbReference type="Gene3D" id="3.40.50.1010">
    <property type="entry name" value="5'-nuclease"/>
    <property type="match status" value="1"/>
</dbReference>
<name>A0A6B0XZ66_9RHOB</name>
<reference evidence="2" key="1">
    <citation type="submission" date="2019-09" db="EMBL/GenBank/DDBJ databases">
        <title>Characterisation of the sponge microbiome using genome-centric metagenomics.</title>
        <authorList>
            <person name="Engelberts J.P."/>
            <person name="Robbins S.J."/>
            <person name="De Goeij J.M."/>
            <person name="Aranda M."/>
            <person name="Bell S.C."/>
            <person name="Webster N.S."/>
        </authorList>
    </citation>
    <scope>NUCLEOTIDE SEQUENCE</scope>
    <source>
        <strain evidence="2">SB0664_bin_43</strain>
    </source>
</reference>
<feature type="domain" description="PIN" evidence="1">
    <location>
        <begin position="4"/>
        <end position="124"/>
    </location>
</feature>
<protein>
    <submittedName>
        <fullName evidence="2">Type II toxin-antitoxin system VapC family toxin</fullName>
    </submittedName>
</protein>
<comment type="caution">
    <text evidence="2">The sequence shown here is derived from an EMBL/GenBank/DDBJ whole genome shotgun (WGS) entry which is preliminary data.</text>
</comment>
<dbReference type="InterPro" id="IPR041705">
    <property type="entry name" value="PIN_Sll0205"/>
</dbReference>
<dbReference type="Pfam" id="PF01850">
    <property type="entry name" value="PIN"/>
    <property type="match status" value="1"/>
</dbReference>
<dbReference type="EMBL" id="VXRY01000088">
    <property type="protein sequence ID" value="MXY32909.1"/>
    <property type="molecule type" value="Genomic_DNA"/>
</dbReference>
<dbReference type="InterPro" id="IPR002716">
    <property type="entry name" value="PIN_dom"/>
</dbReference>
<dbReference type="SUPFAM" id="SSF88723">
    <property type="entry name" value="PIN domain-like"/>
    <property type="match status" value="1"/>
</dbReference>
<gene>
    <name evidence="2" type="ORF">F4Y60_02230</name>
</gene>
<dbReference type="InterPro" id="IPR052919">
    <property type="entry name" value="TA_system_RNase"/>
</dbReference>
<dbReference type="CDD" id="cd09872">
    <property type="entry name" value="PIN_Sll0205-like"/>
    <property type="match status" value="1"/>
</dbReference>
<evidence type="ECO:0000313" key="2">
    <source>
        <dbReference type="EMBL" id="MXY32909.1"/>
    </source>
</evidence>
<dbReference type="PANTHER" id="PTHR36173:SF1">
    <property type="entry name" value="RIBONUCLEASE VAPC22"/>
    <property type="match status" value="1"/>
</dbReference>
<accession>A0A6B0XZ66</accession>
<evidence type="ECO:0000259" key="1">
    <source>
        <dbReference type="Pfam" id="PF01850"/>
    </source>
</evidence>